<feature type="domain" description="Methyltransferase type 11" evidence="1">
    <location>
        <begin position="50"/>
        <end position="143"/>
    </location>
</feature>
<protein>
    <submittedName>
        <fullName evidence="2">Class I SAM-dependent methyltransferase</fullName>
        <ecNumber evidence="2">2.1.1.-</ecNumber>
    </submittedName>
</protein>
<evidence type="ECO:0000313" key="2">
    <source>
        <dbReference type="EMBL" id="MFC5515854.1"/>
    </source>
</evidence>
<gene>
    <name evidence="2" type="ORF">ACFPP9_08750</name>
</gene>
<evidence type="ECO:0000259" key="1">
    <source>
        <dbReference type="Pfam" id="PF08241"/>
    </source>
</evidence>
<dbReference type="PANTHER" id="PTHR43591:SF24">
    <property type="entry name" value="2-METHOXY-6-POLYPRENYL-1,4-BENZOQUINOL METHYLASE, MITOCHONDRIAL"/>
    <property type="match status" value="1"/>
</dbReference>
<dbReference type="CDD" id="cd02440">
    <property type="entry name" value="AdoMet_MTases"/>
    <property type="match status" value="1"/>
</dbReference>
<dbReference type="RefSeq" id="WP_266341925.1">
    <property type="nucleotide sequence ID" value="NZ_JAPKNH010000001.1"/>
</dbReference>
<organism evidence="2 3">
    <name type="scientific">Kaistia terrae</name>
    <dbReference type="NCBI Taxonomy" id="537017"/>
    <lineage>
        <taxon>Bacteria</taxon>
        <taxon>Pseudomonadati</taxon>
        <taxon>Pseudomonadota</taxon>
        <taxon>Alphaproteobacteria</taxon>
        <taxon>Hyphomicrobiales</taxon>
        <taxon>Kaistiaceae</taxon>
        <taxon>Kaistia</taxon>
    </lineage>
</organism>
<dbReference type="EMBL" id="JBHSML010000003">
    <property type="protein sequence ID" value="MFC5515854.1"/>
    <property type="molecule type" value="Genomic_DNA"/>
</dbReference>
<accession>A0ABW0PUT7</accession>
<dbReference type="Gene3D" id="3.40.50.150">
    <property type="entry name" value="Vaccinia Virus protein VP39"/>
    <property type="match status" value="1"/>
</dbReference>
<sequence>MDPSIVAAHWEANAEAWTRHSRAGYDVYRDALNTPAFLAMLPPIDGLEGLDIGCGEGSNTRQLARLGAKMTAVDIAPTFLRHAQDSETADPLGIRYQLGDGMALPFADASFDFATAFMSLMDMPNQHAVLGQAQRVLRPGGFLQFSILHPCFVPPRRRNIRDAEGVPRAIEVADYFEETNGAVETWWFSSLPADERGKVEPFCVPRFHRTLTDWVSMIVDAGLVIEAFGEPRATEAQAAAEPIIADTRVAPIFLHVRARRPS</sequence>
<comment type="caution">
    <text evidence="2">The sequence shown here is derived from an EMBL/GenBank/DDBJ whole genome shotgun (WGS) entry which is preliminary data.</text>
</comment>
<dbReference type="Proteomes" id="UP001596150">
    <property type="component" value="Unassembled WGS sequence"/>
</dbReference>
<keyword evidence="2" id="KW-0489">Methyltransferase</keyword>
<proteinExistence type="predicted"/>
<dbReference type="InterPro" id="IPR029063">
    <property type="entry name" value="SAM-dependent_MTases_sf"/>
</dbReference>
<dbReference type="Pfam" id="PF08241">
    <property type="entry name" value="Methyltransf_11"/>
    <property type="match status" value="1"/>
</dbReference>
<reference evidence="3" key="1">
    <citation type="journal article" date="2019" name="Int. J. Syst. Evol. Microbiol.">
        <title>The Global Catalogue of Microorganisms (GCM) 10K type strain sequencing project: providing services to taxonomists for standard genome sequencing and annotation.</title>
        <authorList>
            <consortium name="The Broad Institute Genomics Platform"/>
            <consortium name="The Broad Institute Genome Sequencing Center for Infectious Disease"/>
            <person name="Wu L."/>
            <person name="Ma J."/>
        </authorList>
    </citation>
    <scope>NUCLEOTIDE SEQUENCE [LARGE SCALE GENOMIC DNA]</scope>
    <source>
        <strain evidence="3">KACC 12633</strain>
    </source>
</reference>
<dbReference type="SUPFAM" id="SSF53335">
    <property type="entry name" value="S-adenosyl-L-methionine-dependent methyltransferases"/>
    <property type="match status" value="1"/>
</dbReference>
<dbReference type="GO" id="GO:0032259">
    <property type="term" value="P:methylation"/>
    <property type="evidence" value="ECO:0007669"/>
    <property type="project" value="UniProtKB-KW"/>
</dbReference>
<dbReference type="InterPro" id="IPR013216">
    <property type="entry name" value="Methyltransf_11"/>
</dbReference>
<keyword evidence="2" id="KW-0808">Transferase</keyword>
<dbReference type="PANTHER" id="PTHR43591">
    <property type="entry name" value="METHYLTRANSFERASE"/>
    <property type="match status" value="1"/>
</dbReference>
<evidence type="ECO:0000313" key="3">
    <source>
        <dbReference type="Proteomes" id="UP001596150"/>
    </source>
</evidence>
<dbReference type="GO" id="GO:0008168">
    <property type="term" value="F:methyltransferase activity"/>
    <property type="evidence" value="ECO:0007669"/>
    <property type="project" value="UniProtKB-KW"/>
</dbReference>
<keyword evidence="3" id="KW-1185">Reference proteome</keyword>
<dbReference type="EC" id="2.1.1.-" evidence="2"/>
<name>A0ABW0PUT7_9HYPH</name>